<organism evidence="2 3">
    <name type="scientific">Alkalibacterium olivapovliticus</name>
    <dbReference type="NCBI Taxonomy" id="99907"/>
    <lineage>
        <taxon>Bacteria</taxon>
        <taxon>Bacillati</taxon>
        <taxon>Bacillota</taxon>
        <taxon>Bacilli</taxon>
        <taxon>Lactobacillales</taxon>
        <taxon>Carnobacteriaceae</taxon>
        <taxon>Alkalibacterium</taxon>
    </lineage>
</organism>
<dbReference type="RefSeq" id="WP_106190790.1">
    <property type="nucleotide sequence ID" value="NZ_PVTO01000002.1"/>
</dbReference>
<accession>A0A2T0WBK7</accession>
<proteinExistence type="predicted"/>
<evidence type="ECO:0000256" key="1">
    <source>
        <dbReference type="SAM" id="MobiDB-lite"/>
    </source>
</evidence>
<comment type="caution">
    <text evidence="2">The sequence shown here is derived from an EMBL/GenBank/DDBJ whole genome shotgun (WGS) entry which is preliminary data.</text>
</comment>
<dbReference type="EMBL" id="PVTO01000002">
    <property type="protein sequence ID" value="PRY84006.1"/>
    <property type="molecule type" value="Genomic_DNA"/>
</dbReference>
<evidence type="ECO:0000313" key="3">
    <source>
        <dbReference type="Proteomes" id="UP000238205"/>
    </source>
</evidence>
<feature type="region of interest" description="Disordered" evidence="1">
    <location>
        <begin position="120"/>
        <end position="154"/>
    </location>
</feature>
<evidence type="ECO:0000313" key="2">
    <source>
        <dbReference type="EMBL" id="PRY84006.1"/>
    </source>
</evidence>
<reference evidence="2 3" key="1">
    <citation type="submission" date="2018-03" db="EMBL/GenBank/DDBJ databases">
        <title>Genomic Encyclopedia of Archaeal and Bacterial Type Strains, Phase II (KMG-II): from individual species to whole genera.</title>
        <authorList>
            <person name="Goeker M."/>
        </authorList>
    </citation>
    <scope>NUCLEOTIDE SEQUENCE [LARGE SCALE GENOMIC DNA]</scope>
    <source>
        <strain evidence="2 3">DSM 13175</strain>
    </source>
</reference>
<keyword evidence="3" id="KW-1185">Reference proteome</keyword>
<dbReference type="AlphaFoldDB" id="A0A2T0WBK7"/>
<name>A0A2T0WBK7_9LACT</name>
<dbReference type="OrthoDB" id="2166684at2"/>
<protein>
    <submittedName>
        <fullName evidence="2">Uncharacterized protein</fullName>
    </submittedName>
</protein>
<feature type="compositionally biased region" description="Basic and acidic residues" evidence="1">
    <location>
        <begin position="134"/>
        <end position="152"/>
    </location>
</feature>
<dbReference type="Proteomes" id="UP000238205">
    <property type="component" value="Unassembled WGS sequence"/>
</dbReference>
<feature type="compositionally biased region" description="Basic and acidic residues" evidence="1">
    <location>
        <begin position="1"/>
        <end position="24"/>
    </location>
</feature>
<feature type="region of interest" description="Disordered" evidence="1">
    <location>
        <begin position="1"/>
        <end position="26"/>
    </location>
</feature>
<sequence>MSSKYKEFFESSKKHRPAIEEKSEQLSFKESYPLPKELKRKEDIKTEFRNYLNHADEDFTRSYIKPPFEVSKVPSPVYGYKKRTKPEVKSFDYSVLKEKMRKESSDFIILDEFVTPEMEDKWQGSDSLNEETDSQTRDKIRQAKNKVRENNKKVNGLNRTLVSIMEDERSGSHNRIEVPGFFNKER</sequence>
<gene>
    <name evidence="2" type="ORF">CLV38_102195</name>
</gene>